<dbReference type="EMBL" id="CP059572">
    <property type="protein sequence ID" value="QXJ24757.1"/>
    <property type="molecule type" value="Genomic_DNA"/>
</dbReference>
<evidence type="ECO:0000256" key="1">
    <source>
        <dbReference type="SAM" id="MobiDB-lite"/>
    </source>
</evidence>
<feature type="region of interest" description="Disordered" evidence="1">
    <location>
        <begin position="1"/>
        <end position="24"/>
    </location>
</feature>
<dbReference type="RefSeq" id="WP_231330656.1">
    <property type="nucleotide sequence ID" value="NZ_CP059572.1"/>
</dbReference>
<protein>
    <recommendedName>
        <fullName evidence="4">Secreted protein</fullName>
    </recommendedName>
</protein>
<accession>A0ABX8R465</accession>
<name>A0ABX8R465_9ACTN</name>
<reference evidence="2" key="1">
    <citation type="submission" date="2020-07" db="EMBL/GenBank/DDBJ databases">
        <authorList>
            <person name="Tarantini F.S."/>
            <person name="Hong K.W."/>
            <person name="Chan K.G."/>
        </authorList>
    </citation>
    <scope>NUCLEOTIDE SEQUENCE</scope>
    <source>
        <strain evidence="2">32-07</strain>
    </source>
</reference>
<keyword evidence="3" id="KW-1185">Reference proteome</keyword>
<sequence>MATWTTIDRPRRHANGGGAPGRRKTTFTVRSAALTLLVAAPLVAAAPATTATPATASVKDCDSWTWPHPNTTHLRTVRQVAVPGGGAVKLEEGKSNANGKKVVWGHFPPNRAGKGKYLWMDVSFDHGRTWLQCGPFRTSNGDDKATKFHFTSPDPAWRMRACGSNVGIEQFACTTWY</sequence>
<dbReference type="Proteomes" id="UP001049518">
    <property type="component" value="Chromosome"/>
</dbReference>
<evidence type="ECO:0000313" key="2">
    <source>
        <dbReference type="EMBL" id="QXJ24757.1"/>
    </source>
</evidence>
<organism evidence="2 3">
    <name type="scientific">Actinomadura graeca</name>
    <dbReference type="NCBI Taxonomy" id="2750812"/>
    <lineage>
        <taxon>Bacteria</taxon>
        <taxon>Bacillati</taxon>
        <taxon>Actinomycetota</taxon>
        <taxon>Actinomycetes</taxon>
        <taxon>Streptosporangiales</taxon>
        <taxon>Thermomonosporaceae</taxon>
        <taxon>Actinomadura</taxon>
    </lineage>
</organism>
<evidence type="ECO:0000313" key="3">
    <source>
        <dbReference type="Proteomes" id="UP001049518"/>
    </source>
</evidence>
<proteinExistence type="predicted"/>
<gene>
    <name evidence="2" type="ORF">AGRA3207_006148</name>
</gene>
<evidence type="ECO:0008006" key="4">
    <source>
        <dbReference type="Google" id="ProtNLM"/>
    </source>
</evidence>